<name>A0A6N8JGP3_9BACT</name>
<proteinExistence type="predicted"/>
<evidence type="ECO:0000313" key="3">
    <source>
        <dbReference type="Proteomes" id="UP000468388"/>
    </source>
</evidence>
<evidence type="ECO:0000256" key="1">
    <source>
        <dbReference type="SAM" id="SignalP"/>
    </source>
</evidence>
<comment type="caution">
    <text evidence="2">The sequence shown here is derived from an EMBL/GenBank/DDBJ whole genome shotgun (WGS) entry which is preliminary data.</text>
</comment>
<dbReference type="EMBL" id="WRXO01000007">
    <property type="protein sequence ID" value="MVT43322.1"/>
    <property type="molecule type" value="Genomic_DNA"/>
</dbReference>
<accession>A0A6N8JGP3</accession>
<feature type="chain" id="PRO_5026696751" evidence="1">
    <location>
        <begin position="31"/>
        <end position="1557"/>
    </location>
</feature>
<sequence length="1557" mass="170735">MVKPYLRKFYCRYISLLALLIIGQTVVVHAADSDYVKTRLPATNVMATSMMESRSFPDIDKQLVQETLIAPETGLFSDGGLQSIYDTDSNAHVYRDIAKAEFEKIDKNNRYTASLSPDDLNELPIGLFKTVGNTTVTIAVSNAMFYPTYAELTVYAKVQIPQEPHEIFFGLKGLKLSYKGGILGDAKLVLLGDVPIKLGGGTAALILKGGMDMQTGQGLDLTYVTIDCNGFKELGVSGELMFPRSMLVPLKSDGERNTDTTAQVKASFNTVVRDWNDILVSVELPAFEITPLKGVGFRIGKAVYDGSDLRNSPDIVYPAKYQERYMPADDPNLWRGVYVSDLEITLPKQFTWRNQPGKRVSFGGKNLIIDNNGITGNFFGNNILPDGSAAGWRFSVDHLDIDLVANHLTGAAFNGMLGLPMAKAPLAYSAVITADNEYILKLTTIDTLDFMVWRAKAQLNPNSWVQLKLSDGHFEPEAMLNGYLIVASSLKVDDNGKPVAKFKGIVFQGLHLQAKAPYLTADYFGYKDENTISNFPVAIKEISLETKDSTTANLNIEVRFNLMEGKFGGDTRLALVGKFDNSKGLQTWKFEKIKLDSISLHADLSEAMSISGLLRVYDDDAVYGDAISGEVNASFMKGKIKVRTRAMFGSKGFRYWYVDGKAEFKPGIAVAPPLEISGFGGGAYYRMKKEGIDTIASPTGVKYVPDSTAGLGIKAAVLFDMVKDQVVHGEVSFEVAFNRSGGINFMGLYGYAKILATVPMGNISEKVGKQFAKLQAEEQKAIASLGATGQKLEDLKVSNPSGAAAAMAGDENLSAEVGITAYVGIQYDFTTSTLHGNFDMYMNVANGMMTGNASGNRAGWAVIHISPSEWYLHMGTPTNRLGTKLSIGGLNIKSGAYLMVGDKIPGSPPPPQEVADILGVDIQELDYMRDANALGEGRGFAFGASLSVETGDITFLILYANFKAGLGFDIMLKDYGDAHCVGSTDKIGIDGWYANGQAYVYLQGELGVKVNLKFIKARVPLISGAAAMLMQAKLPNPTWVRGYMAVKFSVLGGLVKGNMRMKVVIGHECEIVTGSNSPVDVKIISDLKPTANASAVDVFTAPQAAFNMRIGQSFDVDDDKGTKTYRTRLASFTVMDNGQPIPGRLEWNSNNDGVSFYSKEVLPSQKQLTATVKVTFEEQADGTWQTAYVDGKPGEETETVTFTTGTAPDYIPMQNIAYAYPVVNQQYYYKDESDKGVINLSMGQAYLFDARWQYAINFKDAAGQTTKMDMTYDIPSQTIHFTPTALKAGTAYQFDVIAIPPGAQSTDEVVAYQQQQDAGEDGSYAVANNQAQTVSRGDVAKSLLHYGFRTSKFNTFAEKMQSLRLKDGIGETVTTDVVRLLADVGDYEGFEVVEMTGNNYTGYKPMVNVEAVMDDAYYTSDINPLLYARYPIDNDIFINNRNTDELGVTPSKAFILMPTYLAEASTGKVTSWIKTRLPYLYNLPQVYNLDFSELQYKVVNRYMGTKNAVKYDYLINAHFPFIRYGDYKVKYQYVLPDGTKTSSAVFNYHNPFKTTGF</sequence>
<keyword evidence="3" id="KW-1185">Reference proteome</keyword>
<dbReference type="OrthoDB" id="610610at2"/>
<feature type="signal peptide" evidence="1">
    <location>
        <begin position="1"/>
        <end position="30"/>
    </location>
</feature>
<organism evidence="2 3">
    <name type="scientific">Chitinophaga oryziterrae</name>
    <dbReference type="NCBI Taxonomy" id="1031224"/>
    <lineage>
        <taxon>Bacteria</taxon>
        <taxon>Pseudomonadati</taxon>
        <taxon>Bacteroidota</taxon>
        <taxon>Chitinophagia</taxon>
        <taxon>Chitinophagales</taxon>
        <taxon>Chitinophagaceae</taxon>
        <taxon>Chitinophaga</taxon>
    </lineage>
</organism>
<gene>
    <name evidence="2" type="ORF">GO495_22175</name>
</gene>
<evidence type="ECO:0000313" key="2">
    <source>
        <dbReference type="EMBL" id="MVT43322.1"/>
    </source>
</evidence>
<protein>
    <submittedName>
        <fullName evidence="2">Uncharacterized protein</fullName>
    </submittedName>
</protein>
<reference evidence="2 3" key="1">
    <citation type="submission" date="2019-12" db="EMBL/GenBank/DDBJ databases">
        <title>The draft genomic sequence of strain Chitinophaga oryziterrae JCM 16595.</title>
        <authorList>
            <person name="Zhang X."/>
        </authorList>
    </citation>
    <scope>NUCLEOTIDE SEQUENCE [LARGE SCALE GENOMIC DNA]</scope>
    <source>
        <strain evidence="2 3">JCM 16595</strain>
    </source>
</reference>
<keyword evidence="1" id="KW-0732">Signal</keyword>
<dbReference type="RefSeq" id="WP_157301935.1">
    <property type="nucleotide sequence ID" value="NZ_BAAAZB010000026.1"/>
</dbReference>
<dbReference type="Proteomes" id="UP000468388">
    <property type="component" value="Unassembled WGS sequence"/>
</dbReference>